<dbReference type="Proteomes" id="UP000029558">
    <property type="component" value="Chromosome"/>
</dbReference>
<dbReference type="InterPro" id="IPR004872">
    <property type="entry name" value="Lipoprotein_NlpA"/>
</dbReference>
<keyword evidence="7" id="KW-1133">Transmembrane helix</keyword>
<name>A0AAC9EUI5_PISSA</name>
<keyword evidence="5 6" id="KW-0449">Lipoprotein</keyword>
<dbReference type="PANTHER" id="PTHR30429">
    <property type="entry name" value="D-METHIONINE-BINDING LIPOPROTEIN METQ"/>
    <property type="match status" value="1"/>
</dbReference>
<evidence type="ECO:0000256" key="7">
    <source>
        <dbReference type="SAM" id="Phobius"/>
    </source>
</evidence>
<evidence type="ECO:0000313" key="9">
    <source>
        <dbReference type="Proteomes" id="UP000029558"/>
    </source>
</evidence>
<dbReference type="EMBL" id="CP012508">
    <property type="protein sequence ID" value="ALB21423.1"/>
    <property type="molecule type" value="Genomic_DNA"/>
</dbReference>
<dbReference type="RefSeq" id="WP_017377632.1">
    <property type="nucleotide sequence ID" value="NZ_CP012508.1"/>
</dbReference>
<evidence type="ECO:0000256" key="6">
    <source>
        <dbReference type="PIRNR" id="PIRNR002854"/>
    </source>
</evidence>
<gene>
    <name evidence="8" type="primary">metQ</name>
    <name evidence="8" type="ORF">KU39_237</name>
</gene>
<evidence type="ECO:0000256" key="3">
    <source>
        <dbReference type="ARBA" id="ARBA00023136"/>
    </source>
</evidence>
<evidence type="ECO:0000256" key="2">
    <source>
        <dbReference type="ARBA" id="ARBA00022729"/>
    </source>
</evidence>
<keyword evidence="4" id="KW-0564">Palmitate</keyword>
<proteinExistence type="inferred from homology"/>
<organism evidence="8 9">
    <name type="scientific">Piscirickettsia salmonis</name>
    <dbReference type="NCBI Taxonomy" id="1238"/>
    <lineage>
        <taxon>Bacteria</taxon>
        <taxon>Pseudomonadati</taxon>
        <taxon>Pseudomonadota</taxon>
        <taxon>Gammaproteobacteria</taxon>
        <taxon>Thiotrichales</taxon>
        <taxon>Piscirickettsiaceae</taxon>
        <taxon>Piscirickettsia</taxon>
    </lineage>
</organism>
<protein>
    <recommendedName>
        <fullName evidence="6">Lipoprotein</fullName>
    </recommendedName>
</protein>
<dbReference type="AlphaFoldDB" id="A0AAC9EUI5"/>
<dbReference type="Pfam" id="PF03180">
    <property type="entry name" value="Lipoprotein_9"/>
    <property type="match status" value="1"/>
</dbReference>
<keyword evidence="3 7" id="KW-0472">Membrane</keyword>
<accession>A0AAC9EUI5</accession>
<evidence type="ECO:0000256" key="1">
    <source>
        <dbReference type="ARBA" id="ARBA00004635"/>
    </source>
</evidence>
<evidence type="ECO:0000256" key="4">
    <source>
        <dbReference type="ARBA" id="ARBA00023139"/>
    </source>
</evidence>
<feature type="transmembrane region" description="Helical" evidence="7">
    <location>
        <begin position="15"/>
        <end position="34"/>
    </location>
</feature>
<reference evidence="8 9" key="1">
    <citation type="journal article" date="2014" name="Genome Announc.">
        <title>Comparative Genome Analysis of Two Isolates of the Fish Pathogen Piscirickettsia salmonis from Different Hosts Reveals Major Differences in Virulence-Associated Secretion Systems.</title>
        <authorList>
            <person name="Bohle H."/>
            <person name="Henriquez P."/>
            <person name="Grothusen H."/>
            <person name="Navas E."/>
            <person name="Sandoval A."/>
            <person name="Bustamante F."/>
            <person name="Bustos P."/>
            <person name="Mancilla M."/>
        </authorList>
    </citation>
    <scope>NUCLEOTIDE SEQUENCE [LARGE SCALE GENOMIC DNA]</scope>
    <source>
        <strain evidence="9">B1-32597</strain>
    </source>
</reference>
<dbReference type="SUPFAM" id="SSF53850">
    <property type="entry name" value="Periplasmic binding protein-like II"/>
    <property type="match status" value="1"/>
</dbReference>
<evidence type="ECO:0000256" key="5">
    <source>
        <dbReference type="ARBA" id="ARBA00023288"/>
    </source>
</evidence>
<evidence type="ECO:0000313" key="8">
    <source>
        <dbReference type="EMBL" id="ALB21423.1"/>
    </source>
</evidence>
<keyword evidence="2" id="KW-0732">Signal</keyword>
<keyword evidence="7" id="KW-0812">Transmembrane</keyword>
<comment type="similarity">
    <text evidence="6">Belongs to the nlpA lipoprotein family.</text>
</comment>
<dbReference type="GO" id="GO:0016020">
    <property type="term" value="C:membrane"/>
    <property type="evidence" value="ECO:0007669"/>
    <property type="project" value="UniProtKB-SubCell"/>
</dbReference>
<sequence length="282" mass="31465">MEINSNSNSNFIAKYRGKIITAVIVLVILAFIFHHKKTPENLIKVGITAGPMQQVMAVAKKEAIKRYGLDIESVVFNDYQTPNEALASGDISANIFQTVAFLNDAMKQQNYKFKTIARTFIYPMGVFSKKIDNLTMLKKGAIVAIPNDPSNEDRALRLLDRVGLIKLKTDFNGLASLQEMTANPKELQIKTLSAAQLPRVVPDVDIIVLNNDFVKDAGFKFNEALAHEDPEHAESYINVIVARADQAENKKLKELVQVMRSQAVVKVNNNYFPGAIKAWKVD</sequence>
<dbReference type="PANTHER" id="PTHR30429:SF1">
    <property type="entry name" value="D-METHIONINE-BINDING LIPOPROTEIN METQ-RELATED"/>
    <property type="match status" value="1"/>
</dbReference>
<comment type="subcellular location">
    <subcellularLocation>
        <location evidence="1">Membrane</location>
        <topology evidence="1">Lipid-anchor</topology>
    </subcellularLocation>
</comment>
<dbReference type="PIRSF" id="PIRSF002854">
    <property type="entry name" value="MetQ"/>
    <property type="match status" value="1"/>
</dbReference>
<dbReference type="Gene3D" id="3.40.190.10">
    <property type="entry name" value="Periplasmic binding protein-like II"/>
    <property type="match status" value="2"/>
</dbReference>